<comment type="caution">
    <text evidence="2">The sequence shown here is derived from an EMBL/GenBank/DDBJ whole genome shotgun (WGS) entry which is preliminary data.</text>
</comment>
<keyword evidence="1" id="KW-0732">Signal</keyword>
<name>A0ABV2YR82_9ACTN</name>
<dbReference type="Proteomes" id="UP001550850">
    <property type="component" value="Unassembled WGS sequence"/>
</dbReference>
<proteinExistence type="predicted"/>
<protein>
    <submittedName>
        <fullName evidence="2">Uncharacterized protein</fullName>
    </submittedName>
</protein>
<dbReference type="RefSeq" id="WP_281262829.1">
    <property type="nucleotide sequence ID" value="NZ_BEVZ01000002.1"/>
</dbReference>
<feature type="chain" id="PRO_5047497986" evidence="1">
    <location>
        <begin position="21"/>
        <end position="41"/>
    </location>
</feature>
<dbReference type="EMBL" id="JBEZUR010000091">
    <property type="protein sequence ID" value="MEU3558243.1"/>
    <property type="molecule type" value="Genomic_DNA"/>
</dbReference>
<keyword evidence="3" id="KW-1185">Reference proteome</keyword>
<evidence type="ECO:0000313" key="3">
    <source>
        <dbReference type="Proteomes" id="UP001550850"/>
    </source>
</evidence>
<evidence type="ECO:0000256" key="1">
    <source>
        <dbReference type="SAM" id="SignalP"/>
    </source>
</evidence>
<evidence type="ECO:0000313" key="2">
    <source>
        <dbReference type="EMBL" id="MEU3558243.1"/>
    </source>
</evidence>
<reference evidence="2 3" key="1">
    <citation type="submission" date="2024-06" db="EMBL/GenBank/DDBJ databases">
        <title>The Natural Products Discovery Center: Release of the First 8490 Sequenced Strains for Exploring Actinobacteria Biosynthetic Diversity.</title>
        <authorList>
            <person name="Kalkreuter E."/>
            <person name="Kautsar S.A."/>
            <person name="Yang D."/>
            <person name="Bader C.D."/>
            <person name="Teijaro C.N."/>
            <person name="Fluegel L."/>
            <person name="Davis C.M."/>
            <person name="Simpson J.R."/>
            <person name="Lauterbach L."/>
            <person name="Steele A.D."/>
            <person name="Gui C."/>
            <person name="Meng S."/>
            <person name="Li G."/>
            <person name="Viehrig K."/>
            <person name="Ye F."/>
            <person name="Su P."/>
            <person name="Kiefer A.F."/>
            <person name="Nichols A."/>
            <person name="Cepeda A.J."/>
            <person name="Yan W."/>
            <person name="Fan B."/>
            <person name="Jiang Y."/>
            <person name="Adhikari A."/>
            <person name="Zheng C.-J."/>
            <person name="Schuster L."/>
            <person name="Cowan T.M."/>
            <person name="Smanski M.J."/>
            <person name="Chevrette M.G."/>
            <person name="De Carvalho L.P.S."/>
            <person name="Shen B."/>
        </authorList>
    </citation>
    <scope>NUCLEOTIDE SEQUENCE [LARGE SCALE GENOMIC DNA]</scope>
    <source>
        <strain evidence="2 3">NPDC038104</strain>
    </source>
</reference>
<feature type="signal peptide" evidence="1">
    <location>
        <begin position="1"/>
        <end position="20"/>
    </location>
</feature>
<accession>A0ABV2YR82</accession>
<organism evidence="2 3">
    <name type="scientific">Streptomyces fragilis</name>
    <dbReference type="NCBI Taxonomy" id="67301"/>
    <lineage>
        <taxon>Bacteria</taxon>
        <taxon>Bacillati</taxon>
        <taxon>Actinomycetota</taxon>
        <taxon>Actinomycetes</taxon>
        <taxon>Kitasatosporales</taxon>
        <taxon>Streptomycetaceae</taxon>
        <taxon>Streptomyces</taxon>
    </lineage>
</organism>
<sequence length="41" mass="4151">MRFLLRVTAMTAVTVTVATAVTSKAPVTTGDGRDVGDAGRG</sequence>
<gene>
    <name evidence="2" type="ORF">AB0E65_29150</name>
</gene>